<dbReference type="GO" id="GO:0086076">
    <property type="term" value="F:gap junction channel activity involved in atrial cardiac muscle cell-AV node cell electrical coupling"/>
    <property type="evidence" value="ECO:0007669"/>
    <property type="project" value="TreeGrafter"/>
</dbReference>
<comment type="similarity">
    <text evidence="4">Belongs to the connexin family. Alpha-type (group II) subfamily.</text>
</comment>
<evidence type="ECO:0000256" key="2">
    <source>
        <dbReference type="ARBA" id="ARBA00004610"/>
    </source>
</evidence>
<evidence type="ECO:0000259" key="15">
    <source>
        <dbReference type="SMART" id="SM00037"/>
    </source>
</evidence>
<evidence type="ECO:0000256" key="8">
    <source>
        <dbReference type="ARBA" id="ARBA00022868"/>
    </source>
</evidence>
<feature type="region of interest" description="Disordered" evidence="13">
    <location>
        <begin position="103"/>
        <end position="130"/>
    </location>
</feature>
<dbReference type="SMART" id="SM01089">
    <property type="entry name" value="Connexin_CCC"/>
    <property type="match status" value="1"/>
</dbReference>
<comment type="subunit">
    <text evidence="5 12">A connexon is composed of a hexamer of connexins.</text>
</comment>
<keyword evidence="11 14" id="KW-0472">Membrane</keyword>
<dbReference type="InterPro" id="IPR000500">
    <property type="entry name" value="Connexin"/>
</dbReference>
<proteinExistence type="inferred from homology"/>
<keyword evidence="10 14" id="KW-1133">Transmembrane helix</keyword>
<evidence type="ECO:0000256" key="4">
    <source>
        <dbReference type="ARBA" id="ARBA00006589"/>
    </source>
</evidence>
<dbReference type="InterPro" id="IPR019570">
    <property type="entry name" value="Connexin_CCC"/>
</dbReference>
<dbReference type="PANTHER" id="PTHR11984">
    <property type="entry name" value="CONNEXIN"/>
    <property type="match status" value="1"/>
</dbReference>
<evidence type="ECO:0000256" key="9">
    <source>
        <dbReference type="ARBA" id="ARBA00022949"/>
    </source>
</evidence>
<comment type="subcellular location">
    <subcellularLocation>
        <location evidence="2">Cell junction</location>
        <location evidence="2">Gap junction</location>
    </subcellularLocation>
    <subcellularLocation>
        <location evidence="3 12">Cell membrane</location>
        <topology evidence="3 12">Multi-pass membrane protein</topology>
    </subcellularLocation>
</comment>
<evidence type="ECO:0000256" key="7">
    <source>
        <dbReference type="ARBA" id="ARBA00022692"/>
    </source>
</evidence>
<evidence type="ECO:0000259" key="16">
    <source>
        <dbReference type="SMART" id="SM01089"/>
    </source>
</evidence>
<dbReference type="SUPFAM" id="SSF118220">
    <property type="entry name" value="Connexin43"/>
    <property type="match status" value="1"/>
</dbReference>
<evidence type="ECO:0000256" key="5">
    <source>
        <dbReference type="ARBA" id="ARBA00011455"/>
    </source>
</evidence>
<dbReference type="OrthoDB" id="9946832at2759"/>
<evidence type="ECO:0000256" key="10">
    <source>
        <dbReference type="ARBA" id="ARBA00022989"/>
    </source>
</evidence>
<feature type="domain" description="Connexin cysteine-rich" evidence="16">
    <location>
        <begin position="168"/>
        <end position="234"/>
    </location>
</feature>
<dbReference type="InterPro" id="IPR038359">
    <property type="entry name" value="Connexin_N_sf"/>
</dbReference>
<dbReference type="InterPro" id="IPR034634">
    <property type="entry name" value="Connexin_C"/>
</dbReference>
<dbReference type="Pfam" id="PF00029">
    <property type="entry name" value="Connexin"/>
    <property type="match status" value="1"/>
</dbReference>
<dbReference type="PROSITE" id="PS00407">
    <property type="entry name" value="CONNEXINS_1"/>
    <property type="match status" value="1"/>
</dbReference>
<protein>
    <recommendedName>
        <fullName evidence="12">Gap junction protein</fullName>
    </recommendedName>
</protein>
<dbReference type="GO" id="GO:0005922">
    <property type="term" value="C:connexin complex"/>
    <property type="evidence" value="ECO:0007669"/>
    <property type="project" value="InterPro"/>
</dbReference>
<keyword evidence="8 12" id="KW-0303">Gap junction</keyword>
<feature type="domain" description="Connexin N-terminal" evidence="15">
    <location>
        <begin position="43"/>
        <end position="76"/>
    </location>
</feature>
<dbReference type="GO" id="GO:0007267">
    <property type="term" value="P:cell-cell signaling"/>
    <property type="evidence" value="ECO:0007669"/>
    <property type="project" value="TreeGrafter"/>
</dbReference>
<feature type="transmembrane region" description="Helical" evidence="14">
    <location>
        <begin position="157"/>
        <end position="179"/>
    </location>
</feature>
<dbReference type="InterPro" id="IPR013092">
    <property type="entry name" value="Connexin_N"/>
</dbReference>
<dbReference type="PRINTS" id="PR00206">
    <property type="entry name" value="CONNEXIN"/>
</dbReference>
<sequence>MGDWSLLGNFLEEVQEHSTSVGKVWLTVLFIFRILVLGTAAESAWGDEQSDFLCDTQQPGCTNVCYDSAFPIAHIRYWVLQIVFVSTPSLIYMGHAMHMVRSEEKQRKKEQEDRESKDEGRGDLEGEKEYLQQKEDGKEMTFDRNGRIRLKGALLQTYILSIVIRTVMEVTFIVVQYLIYGVFLKALYLCSTSPCPNLVNCYMSRPTEKNVFIIFMLVVAGVSLLLSVLELYHLIWKSVRKCVRNKAIQRNNHTTVTVAMSAALEPSSPPRPSASCTPPPDFNQCLAAPSTMDPMTSMASHPFNTRMALQQNSVNLATEQHHSRDNLEDEEDFLRMRYDQAPTEVSNSCSPSPLLHSGYMKDKRRLSKTSGTSSRARQNDLAV</sequence>
<dbReference type="PROSITE" id="PS00408">
    <property type="entry name" value="CONNEXINS_2"/>
    <property type="match status" value="1"/>
</dbReference>
<dbReference type="InterPro" id="IPR002264">
    <property type="entry name" value="Connexin40"/>
</dbReference>
<evidence type="ECO:0000256" key="12">
    <source>
        <dbReference type="RuleBase" id="RU000630"/>
    </source>
</evidence>
<dbReference type="STRING" id="43700.ENSMALP00000026443"/>
<accession>A0A3Q3JZF8</accession>
<dbReference type="FunFam" id="1.20.1440.80:FF:000001">
    <property type="entry name" value="Gap junction alpha-1"/>
    <property type="match status" value="1"/>
</dbReference>
<dbReference type="Ensembl" id="ENSMALT00000026926.1">
    <property type="protein sequence ID" value="ENSMALP00000026443.1"/>
    <property type="gene ID" value="ENSMALG00000018354.1"/>
</dbReference>
<evidence type="ECO:0000256" key="3">
    <source>
        <dbReference type="ARBA" id="ARBA00004651"/>
    </source>
</evidence>
<comment type="function">
    <text evidence="1 12">One gap junction consists of a cluster of closely packed pairs of transmembrane channels, the connexons, through which materials of low MW diffuse from one cell to a neighboring cell.</text>
</comment>
<dbReference type="InterPro" id="IPR017990">
    <property type="entry name" value="Connexin_CS"/>
</dbReference>
<keyword evidence="9" id="KW-0965">Cell junction</keyword>
<dbReference type="Gene3D" id="1.20.1440.80">
    <property type="entry name" value="Gap junction channel protein cysteine-rich domain"/>
    <property type="match status" value="1"/>
</dbReference>
<organism evidence="17 18">
    <name type="scientific">Monopterus albus</name>
    <name type="common">Swamp eel</name>
    <dbReference type="NCBI Taxonomy" id="43700"/>
    <lineage>
        <taxon>Eukaryota</taxon>
        <taxon>Metazoa</taxon>
        <taxon>Chordata</taxon>
        <taxon>Craniata</taxon>
        <taxon>Vertebrata</taxon>
        <taxon>Euteleostomi</taxon>
        <taxon>Actinopterygii</taxon>
        <taxon>Neopterygii</taxon>
        <taxon>Teleostei</taxon>
        <taxon>Neoteleostei</taxon>
        <taxon>Acanthomorphata</taxon>
        <taxon>Anabantaria</taxon>
        <taxon>Synbranchiformes</taxon>
        <taxon>Synbranchidae</taxon>
        <taxon>Monopterus</taxon>
    </lineage>
</organism>
<evidence type="ECO:0000256" key="1">
    <source>
        <dbReference type="ARBA" id="ARBA00003922"/>
    </source>
</evidence>
<name>A0A3Q3JZF8_MONAL</name>
<reference evidence="17" key="2">
    <citation type="submission" date="2025-09" db="UniProtKB">
        <authorList>
            <consortium name="Ensembl"/>
        </authorList>
    </citation>
    <scope>IDENTIFICATION</scope>
</reference>
<dbReference type="AlphaFoldDB" id="A0A3Q3JZF8"/>
<evidence type="ECO:0000313" key="17">
    <source>
        <dbReference type="Ensembl" id="ENSMALP00000026443.1"/>
    </source>
</evidence>
<dbReference type="PANTHER" id="PTHR11984:SF13">
    <property type="entry name" value="GAP JUNCTION ALPHA-5 PROTEIN"/>
    <property type="match status" value="1"/>
</dbReference>
<evidence type="ECO:0000256" key="13">
    <source>
        <dbReference type="SAM" id="MobiDB-lite"/>
    </source>
</evidence>
<evidence type="ECO:0000256" key="14">
    <source>
        <dbReference type="SAM" id="Phobius"/>
    </source>
</evidence>
<feature type="transmembrane region" description="Helical" evidence="14">
    <location>
        <begin position="212"/>
        <end position="236"/>
    </location>
</feature>
<keyword evidence="18" id="KW-1185">Reference proteome</keyword>
<feature type="region of interest" description="Disordered" evidence="13">
    <location>
        <begin position="342"/>
        <end position="383"/>
    </location>
</feature>
<reference evidence="17" key="1">
    <citation type="submission" date="2025-08" db="UniProtKB">
        <authorList>
            <consortium name="Ensembl"/>
        </authorList>
    </citation>
    <scope>IDENTIFICATION</scope>
</reference>
<dbReference type="Proteomes" id="UP000261600">
    <property type="component" value="Unplaced"/>
</dbReference>
<dbReference type="PRINTS" id="PR01135">
    <property type="entry name" value="CONNEXINA5"/>
</dbReference>
<keyword evidence="7 12" id="KW-0812">Transmembrane</keyword>
<feature type="transmembrane region" description="Helical" evidence="14">
    <location>
        <begin position="78"/>
        <end position="100"/>
    </location>
</feature>
<evidence type="ECO:0000313" key="18">
    <source>
        <dbReference type="Proteomes" id="UP000261600"/>
    </source>
</evidence>
<dbReference type="GO" id="GO:0007507">
    <property type="term" value="P:heart development"/>
    <property type="evidence" value="ECO:0007669"/>
    <property type="project" value="TreeGrafter"/>
</dbReference>
<evidence type="ECO:0000256" key="6">
    <source>
        <dbReference type="ARBA" id="ARBA00022475"/>
    </source>
</evidence>
<dbReference type="SMART" id="SM00037">
    <property type="entry name" value="CNX"/>
    <property type="match status" value="1"/>
</dbReference>
<dbReference type="Pfam" id="PF16791">
    <property type="entry name" value="Connexin40_C"/>
    <property type="match status" value="1"/>
</dbReference>
<evidence type="ECO:0000256" key="11">
    <source>
        <dbReference type="ARBA" id="ARBA00023136"/>
    </source>
</evidence>
<dbReference type="InterPro" id="IPR031862">
    <property type="entry name" value="Cx40_C"/>
</dbReference>
<keyword evidence="6" id="KW-1003">Cell membrane</keyword>